<feature type="region of interest" description="Disordered" evidence="1">
    <location>
        <begin position="37"/>
        <end position="60"/>
    </location>
</feature>
<feature type="compositionally biased region" description="Basic residues" evidence="1">
    <location>
        <begin position="176"/>
        <end position="186"/>
    </location>
</feature>
<dbReference type="AlphaFoldDB" id="A0A6C0KPR4"/>
<sequence length="252" mass="27659">MSAVSPYDQALSLFASLSFTEKLSFVAEAATTLKKEGKTGSVGKAAKKEKKEKDPDAPKRTMAVGTLAWQAFVAHCKESMPERFSEVKKVSEKLTICKDIRAEDEEAYQTFVNNFKSKHTSASASAPASAAASPAPVKTEVKKETLEEKKKKIAEAKLAKTATPEKKPVAEPKAPAKPKKEPKKVKGAAAAAEAKEENKMPKKEVDGETYFFDPDTNGLWKVDEDDKFGAWVGFFQEDNEEEPIRYTESMAD</sequence>
<accession>A0A6C0KPR4</accession>
<feature type="compositionally biased region" description="Basic and acidic residues" evidence="1">
    <location>
        <begin position="193"/>
        <end position="206"/>
    </location>
</feature>
<name>A0A6C0KPR4_9ZZZZ</name>
<protein>
    <submittedName>
        <fullName evidence="2">Uncharacterized protein</fullName>
    </submittedName>
</protein>
<evidence type="ECO:0000313" key="2">
    <source>
        <dbReference type="EMBL" id="QHU18328.1"/>
    </source>
</evidence>
<proteinExistence type="predicted"/>
<reference evidence="2" key="1">
    <citation type="journal article" date="2020" name="Nature">
        <title>Giant virus diversity and host interactions through global metagenomics.</title>
        <authorList>
            <person name="Schulz F."/>
            <person name="Roux S."/>
            <person name="Paez-Espino D."/>
            <person name="Jungbluth S."/>
            <person name="Walsh D.A."/>
            <person name="Denef V.J."/>
            <person name="McMahon K.D."/>
            <person name="Konstantinidis K.T."/>
            <person name="Eloe-Fadrosh E.A."/>
            <person name="Kyrpides N.C."/>
            <person name="Woyke T."/>
        </authorList>
    </citation>
    <scope>NUCLEOTIDE SEQUENCE</scope>
    <source>
        <strain evidence="2">GVMAG-S-3300013006-138</strain>
    </source>
</reference>
<organism evidence="2">
    <name type="scientific">viral metagenome</name>
    <dbReference type="NCBI Taxonomy" id="1070528"/>
    <lineage>
        <taxon>unclassified sequences</taxon>
        <taxon>metagenomes</taxon>
        <taxon>organismal metagenomes</taxon>
    </lineage>
</organism>
<feature type="compositionally biased region" description="Basic and acidic residues" evidence="1">
    <location>
        <begin position="139"/>
        <end position="170"/>
    </location>
</feature>
<feature type="compositionally biased region" description="Basic and acidic residues" evidence="1">
    <location>
        <begin position="49"/>
        <end position="59"/>
    </location>
</feature>
<feature type="region of interest" description="Disordered" evidence="1">
    <location>
        <begin position="118"/>
        <end position="209"/>
    </location>
</feature>
<feature type="compositionally biased region" description="Low complexity" evidence="1">
    <location>
        <begin position="121"/>
        <end position="138"/>
    </location>
</feature>
<evidence type="ECO:0000256" key="1">
    <source>
        <dbReference type="SAM" id="MobiDB-lite"/>
    </source>
</evidence>
<dbReference type="EMBL" id="MN740927">
    <property type="protein sequence ID" value="QHU18328.1"/>
    <property type="molecule type" value="Genomic_DNA"/>
</dbReference>